<evidence type="ECO:0000256" key="7">
    <source>
        <dbReference type="ARBA" id="ARBA00022825"/>
    </source>
</evidence>
<evidence type="ECO:0000259" key="12">
    <source>
        <dbReference type="Pfam" id="PF17766"/>
    </source>
</evidence>
<evidence type="ECO:0000256" key="6">
    <source>
        <dbReference type="ARBA" id="ARBA00022801"/>
    </source>
</evidence>
<keyword evidence="7 8" id="KW-0720">Serine protease</keyword>
<evidence type="ECO:0000256" key="9">
    <source>
        <dbReference type="SAM" id="SignalP"/>
    </source>
</evidence>
<accession>A0ABQ9M9Y8</accession>
<keyword evidence="4 8" id="KW-0645">Protease</keyword>
<comment type="subcellular location">
    <subcellularLocation>
        <location evidence="1">Secreted</location>
    </subcellularLocation>
</comment>
<dbReference type="SUPFAM" id="SSF52743">
    <property type="entry name" value="Subtilisin-like"/>
    <property type="match status" value="1"/>
</dbReference>
<feature type="active site" description="Charge relay system" evidence="8">
    <location>
        <position position="521"/>
    </location>
</feature>
<evidence type="ECO:0000256" key="4">
    <source>
        <dbReference type="ARBA" id="ARBA00022670"/>
    </source>
</evidence>
<dbReference type="InterPro" id="IPR045051">
    <property type="entry name" value="SBT"/>
</dbReference>
<evidence type="ECO:0000313" key="13">
    <source>
        <dbReference type="EMBL" id="KAJ9175795.1"/>
    </source>
</evidence>
<dbReference type="Pfam" id="PF00082">
    <property type="entry name" value="Peptidase_S8"/>
    <property type="match status" value="1"/>
</dbReference>
<sequence>MANHISLFSQFILTFLISSLLICCHGISDERKTYIVYMGDRPKGDFSASEMHTSMLQDVVGSEGSDLMVYSYKRSFNGFAAKLTNEEMLKLAGMEGVVSVFHNEKKQLHTTRSWDFMGFSEHVRRSTALETNIIIGMLDTGIWPESESFNDEEFGPPPKKWKGICQSSSNFTCNNKIIGAQYYRSDGYFAPNDIASPRDSEGHGTHTSSTAAGNSVGKASMLGLALGTARGGVPSARIAVYKVCWSDGCYEADILAAFDDAIADGIDIISISIGGFYPKDYFNDSIAIGAFHAMKNGILTSVSAGNSGPDPETVFNFAPWFLSVAASTIEEILYQGKGVSINTFDLENEMYRVIYGGNAPDIRNGFNQSASRYCIQNSLDKTLVKGKIVLCDYISSGETASAAGAIGTIMQDGYFQDVAYNFPLPASHLALSDGFGVSEYVNKTRKPTATIFKSIARKDELAPYVVSFSSRGPNPITKDILTPDLAAPGVNILAAWTEGCTITGLVGDNRVLSYNIISGTSMACPHATAAAAYIKSFHPKWSPAAIKSALMTTEAEFAYGAGHINPVRAINPGLVYDAGEDQYVEFLCGQGYSTKQLQLVTGDNNTCSEVPKTISSNLNCPSFTLSAPSGQSLGRVFHRTVTNVGSAKSTYRAVVKTPKGLKINVTPDVLSFKNLGEQKTFVVTVTAKMGNASISGSLIWVDGEHQVRSPVIAYVSS</sequence>
<dbReference type="InterPro" id="IPR000209">
    <property type="entry name" value="Peptidase_S8/S53_dom"/>
</dbReference>
<keyword evidence="14" id="KW-1185">Reference proteome</keyword>
<proteinExistence type="inferred from homology"/>
<dbReference type="PROSITE" id="PS00138">
    <property type="entry name" value="SUBTILASE_SER"/>
    <property type="match status" value="1"/>
</dbReference>
<dbReference type="PANTHER" id="PTHR10795">
    <property type="entry name" value="PROPROTEIN CONVERTASE SUBTILISIN/KEXIN"/>
    <property type="match status" value="1"/>
</dbReference>
<reference evidence="13 14" key="1">
    <citation type="journal article" date="2023" name="Plant Biotechnol. J.">
        <title>Chromosome-level wild Hevea brasiliensis genome provides new tools for genomic-assisted breeding and valuable loci to elevate rubber yield.</title>
        <authorList>
            <person name="Cheng H."/>
            <person name="Song X."/>
            <person name="Hu Y."/>
            <person name="Wu T."/>
            <person name="Yang Q."/>
            <person name="An Z."/>
            <person name="Feng S."/>
            <person name="Deng Z."/>
            <person name="Wu W."/>
            <person name="Zeng X."/>
            <person name="Tu M."/>
            <person name="Wang X."/>
            <person name="Huang H."/>
        </authorList>
    </citation>
    <scope>NUCLEOTIDE SEQUENCE [LARGE SCALE GENOMIC DNA]</scope>
    <source>
        <strain evidence="13">MT/VB/25A 57/8</strain>
    </source>
</reference>
<dbReference type="PROSITE" id="PS51892">
    <property type="entry name" value="SUBTILASE"/>
    <property type="match status" value="1"/>
</dbReference>
<dbReference type="CDD" id="cd02120">
    <property type="entry name" value="PA_subtilisin_like"/>
    <property type="match status" value="1"/>
</dbReference>
<organism evidence="13 14">
    <name type="scientific">Hevea brasiliensis</name>
    <name type="common">Para rubber tree</name>
    <name type="synonym">Siphonia brasiliensis</name>
    <dbReference type="NCBI Taxonomy" id="3981"/>
    <lineage>
        <taxon>Eukaryota</taxon>
        <taxon>Viridiplantae</taxon>
        <taxon>Streptophyta</taxon>
        <taxon>Embryophyta</taxon>
        <taxon>Tracheophyta</taxon>
        <taxon>Spermatophyta</taxon>
        <taxon>Magnoliopsida</taxon>
        <taxon>eudicotyledons</taxon>
        <taxon>Gunneridae</taxon>
        <taxon>Pentapetalae</taxon>
        <taxon>rosids</taxon>
        <taxon>fabids</taxon>
        <taxon>Malpighiales</taxon>
        <taxon>Euphorbiaceae</taxon>
        <taxon>Crotonoideae</taxon>
        <taxon>Micrandreae</taxon>
        <taxon>Hevea</taxon>
    </lineage>
</organism>
<evidence type="ECO:0000259" key="10">
    <source>
        <dbReference type="Pfam" id="PF00082"/>
    </source>
</evidence>
<dbReference type="Gene3D" id="3.40.50.200">
    <property type="entry name" value="Peptidase S8/S53 domain"/>
    <property type="match status" value="1"/>
</dbReference>
<evidence type="ECO:0008006" key="15">
    <source>
        <dbReference type="Google" id="ProtNLM"/>
    </source>
</evidence>
<dbReference type="InterPro" id="IPR041469">
    <property type="entry name" value="Subtilisin-like_FN3"/>
</dbReference>
<feature type="active site" description="Charge relay system" evidence="8">
    <location>
        <position position="203"/>
    </location>
</feature>
<evidence type="ECO:0000256" key="8">
    <source>
        <dbReference type="PROSITE-ProRule" id="PRU01240"/>
    </source>
</evidence>
<feature type="active site" description="Charge relay system" evidence="8">
    <location>
        <position position="139"/>
    </location>
</feature>
<dbReference type="EMBL" id="JARPOI010000008">
    <property type="protein sequence ID" value="KAJ9175795.1"/>
    <property type="molecule type" value="Genomic_DNA"/>
</dbReference>
<dbReference type="Pfam" id="PF17766">
    <property type="entry name" value="fn3_6"/>
    <property type="match status" value="1"/>
</dbReference>
<evidence type="ECO:0000313" key="14">
    <source>
        <dbReference type="Proteomes" id="UP001174677"/>
    </source>
</evidence>
<dbReference type="Gene3D" id="3.30.70.80">
    <property type="entry name" value="Peptidase S8 propeptide/proteinase inhibitor I9"/>
    <property type="match status" value="1"/>
</dbReference>
<dbReference type="InterPro" id="IPR010259">
    <property type="entry name" value="S8pro/Inhibitor_I9"/>
</dbReference>
<dbReference type="InterPro" id="IPR036852">
    <property type="entry name" value="Peptidase_S8/S53_dom_sf"/>
</dbReference>
<dbReference type="InterPro" id="IPR015500">
    <property type="entry name" value="Peptidase_S8_subtilisin-rel"/>
</dbReference>
<dbReference type="CDD" id="cd04852">
    <property type="entry name" value="Peptidases_S8_3"/>
    <property type="match status" value="1"/>
</dbReference>
<dbReference type="Proteomes" id="UP001174677">
    <property type="component" value="Chromosome 8"/>
</dbReference>
<gene>
    <name evidence="13" type="ORF">P3X46_014310</name>
</gene>
<evidence type="ECO:0000256" key="2">
    <source>
        <dbReference type="ARBA" id="ARBA00011073"/>
    </source>
</evidence>
<feature type="chain" id="PRO_5045634424" description="Cucumisin" evidence="9">
    <location>
        <begin position="27"/>
        <end position="717"/>
    </location>
</feature>
<dbReference type="InterPro" id="IPR023828">
    <property type="entry name" value="Peptidase_S8_Ser-AS"/>
</dbReference>
<dbReference type="InterPro" id="IPR037045">
    <property type="entry name" value="S8pro/Inhibitor_I9_sf"/>
</dbReference>
<keyword evidence="6 8" id="KW-0378">Hydrolase</keyword>
<dbReference type="Gene3D" id="3.50.30.30">
    <property type="match status" value="1"/>
</dbReference>
<dbReference type="Pfam" id="PF05922">
    <property type="entry name" value="Inhibitor_I9"/>
    <property type="match status" value="1"/>
</dbReference>
<evidence type="ECO:0000256" key="3">
    <source>
        <dbReference type="ARBA" id="ARBA00022525"/>
    </source>
</evidence>
<name>A0ABQ9M9Y8_HEVBR</name>
<evidence type="ECO:0000259" key="11">
    <source>
        <dbReference type="Pfam" id="PF05922"/>
    </source>
</evidence>
<feature type="domain" description="Peptidase S8/S53" evidence="10">
    <location>
        <begin position="131"/>
        <end position="591"/>
    </location>
</feature>
<dbReference type="PRINTS" id="PR00723">
    <property type="entry name" value="SUBTILISIN"/>
</dbReference>
<evidence type="ECO:0000256" key="5">
    <source>
        <dbReference type="ARBA" id="ARBA00022729"/>
    </source>
</evidence>
<protein>
    <recommendedName>
        <fullName evidence="15">Cucumisin</fullName>
    </recommendedName>
</protein>
<comment type="caution">
    <text evidence="13">The sequence shown here is derived from an EMBL/GenBank/DDBJ whole genome shotgun (WGS) entry which is preliminary data.</text>
</comment>
<evidence type="ECO:0000256" key="1">
    <source>
        <dbReference type="ARBA" id="ARBA00004613"/>
    </source>
</evidence>
<feature type="domain" description="Subtilisin-like protease fibronectin type-III" evidence="12">
    <location>
        <begin position="617"/>
        <end position="712"/>
    </location>
</feature>
<feature type="signal peptide" evidence="9">
    <location>
        <begin position="1"/>
        <end position="26"/>
    </location>
</feature>
<feature type="domain" description="Inhibitor I9" evidence="11">
    <location>
        <begin position="33"/>
        <end position="109"/>
    </location>
</feature>
<keyword evidence="3" id="KW-0964">Secreted</keyword>
<dbReference type="Gene3D" id="2.60.40.2310">
    <property type="match status" value="1"/>
</dbReference>
<comment type="similarity">
    <text evidence="2 8">Belongs to the peptidase S8 family.</text>
</comment>
<dbReference type="InterPro" id="IPR034197">
    <property type="entry name" value="Peptidases_S8_3"/>
</dbReference>
<keyword evidence="5 9" id="KW-0732">Signal</keyword>